<dbReference type="Pfam" id="PF01590">
    <property type="entry name" value="GAF"/>
    <property type="match status" value="1"/>
</dbReference>
<dbReference type="SUPFAM" id="SSF55874">
    <property type="entry name" value="ATPase domain of HSP90 chaperone/DNA topoisomerase II/histidine kinase"/>
    <property type="match status" value="1"/>
</dbReference>
<dbReference type="InterPro" id="IPR011712">
    <property type="entry name" value="Sig_transdc_His_kin_sub3_dim/P"/>
</dbReference>
<dbReference type="InterPro" id="IPR029016">
    <property type="entry name" value="GAF-like_dom_sf"/>
</dbReference>
<sequence length="538" mass="57560">MPSDSRSGQDRSGLLPQLRLDELLAELQTRLADVLTTRDRVHALVEAVVTIESDLDLDGVLRRIVQAAAALVGARRCALRVIGEDDRVGRLVSVGGSDVPGTNSLSDRSFSVPVQVRDAVFGTLCLADKKDGGEFDENDENVLTALAVAAGVAIENARLYEEVRRRERWLEASAEVSASLLSGTEPDEVLVRVAERAREVCSAATACVLLAAGDEFVIEATAGRHADALRGTRLRLDDVIAGRVFRSGRSVVPADAEEYLRAAGIRLPDPIGPVLIVPLGSGMAARGVLSVSNPPGGPKFGRSAQRLLEAFAAQAAVALELAERRRDAERLVLLEERGRIAKDLHDTVTQRLFATAMTLVSTAQDIERNDVAVRIQQAVDDLDDTIRQIRSTIFALQVAPSEHGLRSRIQREIDRAEETLGFAPEVRLNGPLDLAVDDQVAGQVPAVLAEALSNAARHARAHRVSVTVTVTAADQVVVRVADDGIGIRPGGRRSGLRNLAERAERLGGSFDIGPGADGGSVLEWRVPARGPGKPEHAR</sequence>
<dbReference type="EMBL" id="BAABHJ010000031">
    <property type="protein sequence ID" value="GAA4615934.1"/>
    <property type="molecule type" value="Genomic_DNA"/>
</dbReference>
<reference evidence="8" key="1">
    <citation type="journal article" date="2019" name="Int. J. Syst. Evol. Microbiol.">
        <title>The Global Catalogue of Microorganisms (GCM) 10K type strain sequencing project: providing services to taxonomists for standard genome sequencing and annotation.</title>
        <authorList>
            <consortium name="The Broad Institute Genomics Platform"/>
            <consortium name="The Broad Institute Genome Sequencing Center for Infectious Disease"/>
            <person name="Wu L."/>
            <person name="Ma J."/>
        </authorList>
    </citation>
    <scope>NUCLEOTIDE SEQUENCE [LARGE SCALE GENOMIC DNA]</scope>
    <source>
        <strain evidence="8">JCM 17938</strain>
    </source>
</reference>
<dbReference type="PANTHER" id="PTHR24421">
    <property type="entry name" value="NITRATE/NITRITE SENSOR PROTEIN NARX-RELATED"/>
    <property type="match status" value="1"/>
</dbReference>
<dbReference type="SMART" id="SM00387">
    <property type="entry name" value="HATPase_c"/>
    <property type="match status" value="1"/>
</dbReference>
<evidence type="ECO:0000259" key="5">
    <source>
        <dbReference type="SMART" id="SM00065"/>
    </source>
</evidence>
<evidence type="ECO:0000256" key="1">
    <source>
        <dbReference type="ARBA" id="ARBA00022679"/>
    </source>
</evidence>
<dbReference type="GO" id="GO:0016301">
    <property type="term" value="F:kinase activity"/>
    <property type="evidence" value="ECO:0007669"/>
    <property type="project" value="UniProtKB-KW"/>
</dbReference>
<dbReference type="InterPro" id="IPR036890">
    <property type="entry name" value="HATPase_C_sf"/>
</dbReference>
<proteinExistence type="predicted"/>
<organism evidence="7 8">
    <name type="scientific">Actinoallomurus liliacearum</name>
    <dbReference type="NCBI Taxonomy" id="1080073"/>
    <lineage>
        <taxon>Bacteria</taxon>
        <taxon>Bacillati</taxon>
        <taxon>Actinomycetota</taxon>
        <taxon>Actinomycetes</taxon>
        <taxon>Streptosporangiales</taxon>
        <taxon>Thermomonosporaceae</taxon>
        <taxon>Actinoallomurus</taxon>
    </lineage>
</organism>
<evidence type="ECO:0000259" key="6">
    <source>
        <dbReference type="SMART" id="SM00387"/>
    </source>
</evidence>
<evidence type="ECO:0000256" key="4">
    <source>
        <dbReference type="SAM" id="MobiDB-lite"/>
    </source>
</evidence>
<dbReference type="Pfam" id="PF07730">
    <property type="entry name" value="HisKA_3"/>
    <property type="match status" value="1"/>
</dbReference>
<keyword evidence="8" id="KW-1185">Reference proteome</keyword>
<dbReference type="Proteomes" id="UP001500212">
    <property type="component" value="Unassembled WGS sequence"/>
</dbReference>
<dbReference type="PANTHER" id="PTHR24421:SF56">
    <property type="entry name" value="OXYGEN SENSOR HISTIDINE KINASE RESPONSE REGULATOR DOST"/>
    <property type="match status" value="1"/>
</dbReference>
<dbReference type="Gene3D" id="3.30.565.10">
    <property type="entry name" value="Histidine kinase-like ATPase, C-terminal domain"/>
    <property type="match status" value="1"/>
</dbReference>
<accession>A0ABP8TTD5</accession>
<evidence type="ECO:0000313" key="7">
    <source>
        <dbReference type="EMBL" id="GAA4615934.1"/>
    </source>
</evidence>
<dbReference type="Gene3D" id="1.20.5.1930">
    <property type="match status" value="1"/>
</dbReference>
<evidence type="ECO:0000256" key="3">
    <source>
        <dbReference type="ARBA" id="ARBA00023012"/>
    </source>
</evidence>
<dbReference type="InterPro" id="IPR003018">
    <property type="entry name" value="GAF"/>
</dbReference>
<feature type="region of interest" description="Disordered" evidence="4">
    <location>
        <begin position="514"/>
        <end position="538"/>
    </location>
</feature>
<dbReference type="Pfam" id="PF02518">
    <property type="entry name" value="HATPase_c"/>
    <property type="match status" value="1"/>
</dbReference>
<keyword evidence="1" id="KW-0808">Transferase</keyword>
<name>A0ABP8TTD5_9ACTN</name>
<feature type="domain" description="Histidine kinase/HSP90-like ATPase" evidence="6">
    <location>
        <begin position="439"/>
        <end position="530"/>
    </location>
</feature>
<gene>
    <name evidence="7" type="ORF">GCM10023195_70560</name>
</gene>
<evidence type="ECO:0000256" key="2">
    <source>
        <dbReference type="ARBA" id="ARBA00022777"/>
    </source>
</evidence>
<evidence type="ECO:0000313" key="8">
    <source>
        <dbReference type="Proteomes" id="UP001500212"/>
    </source>
</evidence>
<keyword evidence="2 7" id="KW-0418">Kinase</keyword>
<feature type="domain" description="GAF" evidence="5">
    <location>
        <begin position="185"/>
        <end position="329"/>
    </location>
</feature>
<dbReference type="RefSeq" id="WP_345364252.1">
    <property type="nucleotide sequence ID" value="NZ_BAABHJ010000031.1"/>
</dbReference>
<feature type="domain" description="GAF" evidence="5">
    <location>
        <begin position="19"/>
        <end position="164"/>
    </location>
</feature>
<dbReference type="Gene3D" id="3.30.450.40">
    <property type="match status" value="3"/>
</dbReference>
<protein>
    <submittedName>
        <fullName evidence="7">Two-component system sensor histidine kinase</fullName>
    </submittedName>
</protein>
<dbReference type="SUPFAM" id="SSF55781">
    <property type="entry name" value="GAF domain-like"/>
    <property type="match status" value="2"/>
</dbReference>
<dbReference type="InterPro" id="IPR003594">
    <property type="entry name" value="HATPase_dom"/>
</dbReference>
<dbReference type="Pfam" id="PF13185">
    <property type="entry name" value="GAF_2"/>
    <property type="match status" value="1"/>
</dbReference>
<keyword evidence="3" id="KW-0902">Two-component regulatory system</keyword>
<dbReference type="SMART" id="SM00065">
    <property type="entry name" value="GAF"/>
    <property type="match status" value="2"/>
</dbReference>
<comment type="caution">
    <text evidence="7">The sequence shown here is derived from an EMBL/GenBank/DDBJ whole genome shotgun (WGS) entry which is preliminary data.</text>
</comment>
<dbReference type="InterPro" id="IPR050482">
    <property type="entry name" value="Sensor_HK_TwoCompSys"/>
</dbReference>
<dbReference type="CDD" id="cd16917">
    <property type="entry name" value="HATPase_UhpB-NarQ-NarX-like"/>
    <property type="match status" value="1"/>
</dbReference>